<organism evidence="1 2">
    <name type="scientific">Herbihabitans rhizosphaerae</name>
    <dbReference type="NCBI Taxonomy" id="1872711"/>
    <lineage>
        <taxon>Bacteria</taxon>
        <taxon>Bacillati</taxon>
        <taxon>Actinomycetota</taxon>
        <taxon>Actinomycetes</taxon>
        <taxon>Pseudonocardiales</taxon>
        <taxon>Pseudonocardiaceae</taxon>
        <taxon>Herbihabitans</taxon>
    </lineage>
</organism>
<keyword evidence="2" id="KW-1185">Reference proteome</keyword>
<gene>
    <name evidence="1" type="ORF">EV193_10112</name>
</gene>
<name>A0A4Q7L3G2_9PSEU</name>
<dbReference type="RefSeq" id="WP_130341867.1">
    <property type="nucleotide sequence ID" value="NZ_SGWQ01000001.1"/>
</dbReference>
<dbReference type="Proteomes" id="UP000294257">
    <property type="component" value="Unassembled WGS sequence"/>
</dbReference>
<reference evidence="1 2" key="1">
    <citation type="submission" date="2019-02" db="EMBL/GenBank/DDBJ databases">
        <title>Genomic Encyclopedia of Type Strains, Phase IV (KMG-IV): sequencing the most valuable type-strain genomes for metagenomic binning, comparative biology and taxonomic classification.</title>
        <authorList>
            <person name="Goeker M."/>
        </authorList>
    </citation>
    <scope>NUCLEOTIDE SEQUENCE [LARGE SCALE GENOMIC DNA]</scope>
    <source>
        <strain evidence="1 2">DSM 101727</strain>
    </source>
</reference>
<evidence type="ECO:0000313" key="2">
    <source>
        <dbReference type="Proteomes" id="UP000294257"/>
    </source>
</evidence>
<sequence>MDNEHDAFHRIKLTADVQRKHELLAHYRTGMHDLIEQIEDCRYDLGRIDERLGYPEPPRPERRS</sequence>
<evidence type="ECO:0000313" key="1">
    <source>
        <dbReference type="EMBL" id="RZS44138.1"/>
    </source>
</evidence>
<proteinExistence type="predicted"/>
<comment type="caution">
    <text evidence="1">The sequence shown here is derived from an EMBL/GenBank/DDBJ whole genome shotgun (WGS) entry which is preliminary data.</text>
</comment>
<protein>
    <submittedName>
        <fullName evidence="1">Uncharacterized protein</fullName>
    </submittedName>
</protein>
<dbReference type="EMBL" id="SGWQ01000001">
    <property type="protein sequence ID" value="RZS44138.1"/>
    <property type="molecule type" value="Genomic_DNA"/>
</dbReference>
<dbReference type="AlphaFoldDB" id="A0A4Q7L3G2"/>
<accession>A0A4Q7L3G2</accession>